<dbReference type="PROSITE" id="PS50022">
    <property type="entry name" value="FA58C_3"/>
    <property type="match status" value="1"/>
</dbReference>
<proteinExistence type="predicted"/>
<dbReference type="Proteomes" id="UP000198757">
    <property type="component" value="Unassembled WGS sequence"/>
</dbReference>
<sequence length="379" mass="42135">MKGCFCTLLVGLAVLSGCSKMDATYSKFLTNPDILYPGRVDSIRVFTGKERIKINALLSSDPKVNRLRVFWNNNRDSFETAITPAEIGTRKEILIPSVKEGEYTFRVITYDHNGAPSVPAEFFSKVYGPVFEQKVMNRMLLGASNFQTDTVFVQWSDANASYADTKVNVSYTGTDGQALSVIVPRDSLRTALPGYKTGTSFTCQTTIRPDSSCMDVFQTGMQTQQVLHYPDITKTAGWSVKAVSSADAAQTASKCIDGYFSDDTKKSYWATNPGAAYNYPHWIIIDMGQETPVDGFYFIQRTAGYTAQLKDVEILTNNTGDDTQPWVSLATAVLNRSADRQPVWLAGRTTLRYVKCLFKNDWTNSKAVSLIELGAVQRW</sequence>
<dbReference type="STRING" id="1285928.SAMN04487894_105176"/>
<feature type="domain" description="F5/8 type C" evidence="1">
    <location>
        <begin position="213"/>
        <end position="375"/>
    </location>
</feature>
<keyword evidence="3" id="KW-1185">Reference proteome</keyword>
<name>A0A1G6R8Y8_NIADE</name>
<dbReference type="SUPFAM" id="SSF49785">
    <property type="entry name" value="Galactose-binding domain-like"/>
    <property type="match status" value="1"/>
</dbReference>
<reference evidence="3" key="1">
    <citation type="submission" date="2016-10" db="EMBL/GenBank/DDBJ databases">
        <authorList>
            <person name="Varghese N."/>
            <person name="Submissions S."/>
        </authorList>
    </citation>
    <scope>NUCLEOTIDE SEQUENCE [LARGE SCALE GENOMIC DNA]</scope>
    <source>
        <strain evidence="3">DSM 25811 / CCM 8410 / LMG 26954 / E90</strain>
    </source>
</reference>
<dbReference type="InterPro" id="IPR008979">
    <property type="entry name" value="Galactose-bd-like_sf"/>
</dbReference>
<dbReference type="EMBL" id="FMZO01000005">
    <property type="protein sequence ID" value="SDD00497.1"/>
    <property type="molecule type" value="Genomic_DNA"/>
</dbReference>
<evidence type="ECO:0000313" key="3">
    <source>
        <dbReference type="Proteomes" id="UP000198757"/>
    </source>
</evidence>
<protein>
    <submittedName>
        <fullName evidence="2">F5/8 type C domain-containing protein</fullName>
    </submittedName>
</protein>
<accession>A0A1G6R8Y8</accession>
<dbReference type="InterPro" id="IPR000421">
    <property type="entry name" value="FA58C"/>
</dbReference>
<dbReference type="PROSITE" id="PS51257">
    <property type="entry name" value="PROKAR_LIPOPROTEIN"/>
    <property type="match status" value="1"/>
</dbReference>
<evidence type="ECO:0000259" key="1">
    <source>
        <dbReference type="PROSITE" id="PS50022"/>
    </source>
</evidence>
<dbReference type="Pfam" id="PF00754">
    <property type="entry name" value="F5_F8_type_C"/>
    <property type="match status" value="1"/>
</dbReference>
<evidence type="ECO:0000313" key="2">
    <source>
        <dbReference type="EMBL" id="SDD00497.1"/>
    </source>
</evidence>
<dbReference type="Gene3D" id="2.60.120.260">
    <property type="entry name" value="Galactose-binding domain-like"/>
    <property type="match status" value="1"/>
</dbReference>
<dbReference type="AlphaFoldDB" id="A0A1G6R8Y8"/>
<dbReference type="Pfam" id="PF16389">
    <property type="entry name" value="DUF4998"/>
    <property type="match status" value="1"/>
</dbReference>
<organism evidence="2 3">
    <name type="scientific">Niabella drilacis (strain DSM 25811 / CCM 8410 / CCUG 62505 / LMG 26954 / E90)</name>
    <dbReference type="NCBI Taxonomy" id="1285928"/>
    <lineage>
        <taxon>Bacteria</taxon>
        <taxon>Pseudomonadati</taxon>
        <taxon>Bacteroidota</taxon>
        <taxon>Chitinophagia</taxon>
        <taxon>Chitinophagales</taxon>
        <taxon>Chitinophagaceae</taxon>
        <taxon>Niabella</taxon>
    </lineage>
</organism>
<dbReference type="RefSeq" id="WP_176954389.1">
    <property type="nucleotide sequence ID" value="NZ_FMZO01000005.1"/>
</dbReference>
<gene>
    <name evidence="2" type="ORF">SAMN04487894_105176</name>
</gene>